<evidence type="ECO:0000313" key="11">
    <source>
        <dbReference type="Proteomes" id="UP000076408"/>
    </source>
</evidence>
<dbReference type="InterPro" id="IPR004117">
    <property type="entry name" value="7tm6_olfct_rcpt"/>
</dbReference>
<evidence type="ECO:0000256" key="2">
    <source>
        <dbReference type="ARBA" id="ARBA00022475"/>
    </source>
</evidence>
<dbReference type="EnsemblMetazoa" id="ASTEI07125-RA">
    <property type="protein sequence ID" value="ASTEI07125-PA"/>
    <property type="gene ID" value="ASTEI07125"/>
</dbReference>
<keyword evidence="11" id="KW-1185">Reference proteome</keyword>
<evidence type="ECO:0000256" key="8">
    <source>
        <dbReference type="ARBA" id="ARBA00023170"/>
    </source>
</evidence>
<dbReference type="AlphaFoldDB" id="A0A182YF89"/>
<proteinExistence type="predicted"/>
<keyword evidence="9" id="KW-0807">Transducer</keyword>
<evidence type="ECO:0000256" key="3">
    <source>
        <dbReference type="ARBA" id="ARBA00022606"/>
    </source>
</evidence>
<evidence type="ECO:0000256" key="7">
    <source>
        <dbReference type="ARBA" id="ARBA00023136"/>
    </source>
</evidence>
<organism evidence="10 11">
    <name type="scientific">Anopheles stephensi</name>
    <name type="common">Indo-Pakistan malaria mosquito</name>
    <dbReference type="NCBI Taxonomy" id="30069"/>
    <lineage>
        <taxon>Eukaryota</taxon>
        <taxon>Metazoa</taxon>
        <taxon>Ecdysozoa</taxon>
        <taxon>Arthropoda</taxon>
        <taxon>Hexapoda</taxon>
        <taxon>Insecta</taxon>
        <taxon>Pterygota</taxon>
        <taxon>Neoptera</taxon>
        <taxon>Endopterygota</taxon>
        <taxon>Diptera</taxon>
        <taxon>Nematocera</taxon>
        <taxon>Culicoidea</taxon>
        <taxon>Culicidae</taxon>
        <taxon>Anophelinae</taxon>
        <taxon>Anopheles</taxon>
    </lineage>
</organism>
<reference evidence="10" key="2">
    <citation type="submission" date="2020-05" db="UniProtKB">
        <authorList>
            <consortium name="EnsemblMetazoa"/>
        </authorList>
    </citation>
    <scope>IDENTIFICATION</scope>
    <source>
        <strain evidence="10">Indian</strain>
    </source>
</reference>
<dbReference type="Proteomes" id="UP000076408">
    <property type="component" value="Unassembled WGS sequence"/>
</dbReference>
<keyword evidence="6" id="KW-1133">Transmembrane helix</keyword>
<keyword evidence="4" id="KW-0812">Transmembrane</keyword>
<evidence type="ECO:0000256" key="5">
    <source>
        <dbReference type="ARBA" id="ARBA00022725"/>
    </source>
</evidence>
<keyword evidence="7" id="KW-0472">Membrane</keyword>
<evidence type="ECO:0000256" key="4">
    <source>
        <dbReference type="ARBA" id="ARBA00022692"/>
    </source>
</evidence>
<keyword evidence="5" id="KW-0552">Olfaction</keyword>
<name>A0A182YF89_ANOST</name>
<dbReference type="GO" id="GO:0005886">
    <property type="term" value="C:plasma membrane"/>
    <property type="evidence" value="ECO:0007669"/>
    <property type="project" value="UniProtKB-SubCell"/>
</dbReference>
<keyword evidence="2" id="KW-1003">Cell membrane</keyword>
<accession>A0A182YF89</accession>
<keyword evidence="3" id="KW-0716">Sensory transduction</keyword>
<evidence type="ECO:0000256" key="9">
    <source>
        <dbReference type="ARBA" id="ARBA00023224"/>
    </source>
</evidence>
<dbReference type="GO" id="GO:0005549">
    <property type="term" value="F:odorant binding"/>
    <property type="evidence" value="ECO:0007669"/>
    <property type="project" value="InterPro"/>
</dbReference>
<dbReference type="GO" id="GO:0007165">
    <property type="term" value="P:signal transduction"/>
    <property type="evidence" value="ECO:0007669"/>
    <property type="project" value="UniProtKB-KW"/>
</dbReference>
<dbReference type="GO" id="GO:0004984">
    <property type="term" value="F:olfactory receptor activity"/>
    <property type="evidence" value="ECO:0007669"/>
    <property type="project" value="InterPro"/>
</dbReference>
<dbReference type="PANTHER" id="PTHR21137">
    <property type="entry name" value="ODORANT RECEPTOR"/>
    <property type="match status" value="1"/>
</dbReference>
<evidence type="ECO:0000256" key="1">
    <source>
        <dbReference type="ARBA" id="ARBA00004651"/>
    </source>
</evidence>
<dbReference type="OMA" id="QIFYICF"/>
<dbReference type="Pfam" id="PF02949">
    <property type="entry name" value="7tm_6"/>
    <property type="match status" value="1"/>
</dbReference>
<evidence type="ECO:0008006" key="12">
    <source>
        <dbReference type="Google" id="ProtNLM"/>
    </source>
</evidence>
<dbReference type="VEuPathDB" id="VectorBase:ASTEI20_034616"/>
<sequence length="418" mass="48055">MEYLRGLKKYHFFHYSATDPLEASMDLTAGIETFNKSMGVSFFRRKHSFINFFFIFGISNLVLYVVSVLKSAYESRHDTTKLIYCIATFGFCCQAIMKIYSFIITRQRVIDLYENNLRYYQDMTGQSNAVKRVLCDNASLIYIVIKGTVLIYLILVIATMTIPGFSSLFLADRILPFGFVMPFFRADTLTGYIWNYLIQVIMATYYWIITVGSDITTIYNLITANGQLDVLMTIIGELDEQLERGECPERIRDKIIEIVRQHQHHRSYLQQLVDFLNPYHFVTLGSTVPTMVISVLGLVLLDWYPGAAIVFLGSVQIFYICFLGTSLEIKVKIISTLFAVRYCLLSISFQTDALTLKVGAIHWNKLSIRDMKYMNLVLAMTQKPKMLAVATLPLNITAFLKIHKLIYSLIMMLENTKD</sequence>
<reference evidence="11" key="1">
    <citation type="journal article" date="2014" name="Genome Biol.">
        <title>Genome analysis of a major urban malaria vector mosquito, Anopheles stephensi.</title>
        <authorList>
            <person name="Jiang X."/>
            <person name="Peery A."/>
            <person name="Hall A.B."/>
            <person name="Sharma A."/>
            <person name="Chen X.G."/>
            <person name="Waterhouse R.M."/>
            <person name="Komissarov A."/>
            <person name="Riehle M.M."/>
            <person name="Shouche Y."/>
            <person name="Sharakhova M.V."/>
            <person name="Lawson D."/>
            <person name="Pakpour N."/>
            <person name="Arensburger P."/>
            <person name="Davidson V.L."/>
            <person name="Eiglmeier K."/>
            <person name="Emrich S."/>
            <person name="George P."/>
            <person name="Kennedy R.C."/>
            <person name="Mane S.P."/>
            <person name="Maslen G."/>
            <person name="Oringanje C."/>
            <person name="Qi Y."/>
            <person name="Settlage R."/>
            <person name="Tojo M."/>
            <person name="Tubio J.M."/>
            <person name="Unger M.F."/>
            <person name="Wang B."/>
            <person name="Vernick K.D."/>
            <person name="Ribeiro J.M."/>
            <person name="James A.A."/>
            <person name="Michel K."/>
            <person name="Riehle M.A."/>
            <person name="Luckhart S."/>
            <person name="Sharakhov I.V."/>
            <person name="Tu Z."/>
        </authorList>
    </citation>
    <scope>NUCLEOTIDE SEQUENCE [LARGE SCALE GENOMIC DNA]</scope>
    <source>
        <strain evidence="11">Indian</strain>
    </source>
</reference>
<dbReference type="PANTHER" id="PTHR21137:SF35">
    <property type="entry name" value="ODORANT RECEPTOR 19A-RELATED"/>
    <property type="match status" value="1"/>
</dbReference>
<dbReference type="VEuPathDB" id="VectorBase:ASTEI07125"/>
<protein>
    <recommendedName>
        <fullName evidence="12">Odorant receptor</fullName>
    </recommendedName>
</protein>
<evidence type="ECO:0000256" key="6">
    <source>
        <dbReference type="ARBA" id="ARBA00022989"/>
    </source>
</evidence>
<comment type="subcellular location">
    <subcellularLocation>
        <location evidence="1">Cell membrane</location>
        <topology evidence="1">Multi-pass membrane protein</topology>
    </subcellularLocation>
</comment>
<keyword evidence="8" id="KW-0675">Receptor</keyword>
<dbReference type="VEuPathDB" id="VectorBase:ASTE006772"/>
<evidence type="ECO:0000313" key="10">
    <source>
        <dbReference type="EnsemblMetazoa" id="ASTEI07125-PA"/>
    </source>
</evidence>